<gene>
    <name evidence="1" type="ORF">KJP28_16775</name>
</gene>
<protein>
    <submittedName>
        <fullName evidence="1">Uncharacterized protein</fullName>
    </submittedName>
</protein>
<evidence type="ECO:0000313" key="2">
    <source>
        <dbReference type="Proteomes" id="UP000756530"/>
    </source>
</evidence>
<keyword evidence="2" id="KW-1185">Reference proteome</keyword>
<comment type="caution">
    <text evidence="1">The sequence shown here is derived from an EMBL/GenBank/DDBJ whole genome shotgun (WGS) entry which is preliminary data.</text>
</comment>
<proteinExistence type="predicted"/>
<accession>A0ABS6T7U9</accession>
<dbReference type="EMBL" id="JAHUZE010000004">
    <property type="protein sequence ID" value="MBV7380581.1"/>
    <property type="molecule type" value="Genomic_DNA"/>
</dbReference>
<dbReference type="Proteomes" id="UP000756530">
    <property type="component" value="Unassembled WGS sequence"/>
</dbReference>
<name>A0ABS6T7U9_9RHOB</name>
<reference evidence="1 2" key="1">
    <citation type="submission" date="2021-05" db="EMBL/GenBank/DDBJ databases">
        <title>Culturable bacteria isolated from Daya Bay.</title>
        <authorList>
            <person name="Zheng W."/>
            <person name="Yu S."/>
            <person name="Huang Y."/>
        </authorList>
    </citation>
    <scope>NUCLEOTIDE SEQUENCE [LARGE SCALE GENOMIC DNA]</scope>
    <source>
        <strain evidence="1 2">DP4N28-5</strain>
    </source>
</reference>
<evidence type="ECO:0000313" key="1">
    <source>
        <dbReference type="EMBL" id="MBV7380581.1"/>
    </source>
</evidence>
<organism evidence="1 2">
    <name type="scientific">Maritimibacter dapengensis</name>
    <dbReference type="NCBI Taxonomy" id="2836868"/>
    <lineage>
        <taxon>Bacteria</taxon>
        <taxon>Pseudomonadati</taxon>
        <taxon>Pseudomonadota</taxon>
        <taxon>Alphaproteobacteria</taxon>
        <taxon>Rhodobacterales</taxon>
        <taxon>Roseobacteraceae</taxon>
        <taxon>Maritimibacter</taxon>
    </lineage>
</organism>
<sequence length="125" mass="13559">MEINMVNYATPQSSLHQLLGSAPEAFGNAAVLLAGKKGKQLVDDIVEALARNTKPDRRTLRNLVQLHRILSLDAIDEDPEAQGRFLMIAPTDPVVEEICLLSDSLLDALSVYASLHPSIDLDLAA</sequence>
<dbReference type="RefSeq" id="WP_218393781.1">
    <property type="nucleotide sequence ID" value="NZ_JAHUZE010000004.1"/>
</dbReference>